<dbReference type="EMBL" id="ML014145">
    <property type="protein sequence ID" value="RKP02378.1"/>
    <property type="molecule type" value="Genomic_DNA"/>
</dbReference>
<comment type="function">
    <text evidence="5">Involved in the import of GDP-mannose from the cytoplasm into the Golgi lumen.</text>
</comment>
<proteinExistence type="inferred from homology"/>
<dbReference type="GO" id="GO:0005789">
    <property type="term" value="C:endoplasmic reticulum membrane"/>
    <property type="evidence" value="ECO:0007669"/>
    <property type="project" value="UniProtKB-SubCell"/>
</dbReference>
<comment type="subunit">
    <text evidence="5">Homooligomer.</text>
</comment>
<keyword evidence="5" id="KW-0968">Cytoplasmic vesicle</keyword>
<dbReference type="InterPro" id="IPR050186">
    <property type="entry name" value="TPT_transporter"/>
</dbReference>
<evidence type="ECO:0000256" key="2">
    <source>
        <dbReference type="ARBA" id="ARBA00022692"/>
    </source>
</evidence>
<dbReference type="Proteomes" id="UP000274922">
    <property type="component" value="Unassembled WGS sequence"/>
</dbReference>
<gene>
    <name evidence="6" type="ORF">CXG81DRAFT_29524</name>
</gene>
<keyword evidence="5" id="KW-0333">Golgi apparatus</keyword>
<feature type="transmembrane region" description="Helical" evidence="5">
    <location>
        <begin position="12"/>
        <end position="34"/>
    </location>
</feature>
<dbReference type="PANTHER" id="PTHR11132">
    <property type="entry name" value="SOLUTE CARRIER FAMILY 35"/>
    <property type="match status" value="1"/>
</dbReference>
<dbReference type="GO" id="GO:0000139">
    <property type="term" value="C:Golgi membrane"/>
    <property type="evidence" value="ECO:0007669"/>
    <property type="project" value="UniProtKB-SubCell"/>
</dbReference>
<feature type="transmembrane region" description="Helical" evidence="5">
    <location>
        <begin position="167"/>
        <end position="184"/>
    </location>
</feature>
<name>A0A4P9XAJ5_9FUNG</name>
<keyword evidence="3 5" id="KW-1133">Transmembrane helix</keyword>
<comment type="similarity">
    <text evidence="5">Belongs to the TPT transporter family. SLC35D subfamily.</text>
</comment>
<dbReference type="NCBIfam" id="TIGR00803">
    <property type="entry name" value="nst"/>
    <property type="match status" value="1"/>
</dbReference>
<dbReference type="GO" id="GO:0030659">
    <property type="term" value="C:cytoplasmic vesicle membrane"/>
    <property type="evidence" value="ECO:0007669"/>
    <property type="project" value="UniProtKB-SubCell"/>
</dbReference>
<evidence type="ECO:0000256" key="3">
    <source>
        <dbReference type="ARBA" id="ARBA00022989"/>
    </source>
</evidence>
<comment type="subcellular location">
    <subcellularLocation>
        <location evidence="5">Golgi apparatus membrane</location>
        <topology evidence="5">Multi-pass membrane protein</topology>
    </subcellularLocation>
    <subcellularLocation>
        <location evidence="5">Cytoplasmic vesicle membrane</location>
        <topology evidence="5">Multi-pass membrane protein</topology>
    </subcellularLocation>
    <subcellularLocation>
        <location evidence="5">Endoplasmic reticulum membrane</location>
        <topology evidence="5">Multi-pass membrane protein</topology>
    </subcellularLocation>
    <subcellularLocation>
        <location evidence="1">Membrane</location>
        <topology evidence="1">Multi-pass membrane protein</topology>
    </subcellularLocation>
</comment>
<reference evidence="7" key="1">
    <citation type="journal article" date="2018" name="Nat. Microbiol.">
        <title>Leveraging single-cell genomics to expand the fungal tree of life.</title>
        <authorList>
            <person name="Ahrendt S.R."/>
            <person name="Quandt C.A."/>
            <person name="Ciobanu D."/>
            <person name="Clum A."/>
            <person name="Salamov A."/>
            <person name="Andreopoulos B."/>
            <person name="Cheng J.F."/>
            <person name="Woyke T."/>
            <person name="Pelin A."/>
            <person name="Henrissat B."/>
            <person name="Reynolds N.K."/>
            <person name="Benny G.L."/>
            <person name="Smith M.E."/>
            <person name="James T.Y."/>
            <person name="Grigoriev I.V."/>
        </authorList>
    </citation>
    <scope>NUCLEOTIDE SEQUENCE [LARGE SCALE GENOMIC DNA]</scope>
    <source>
        <strain evidence="7">ATCC 52028</strain>
    </source>
</reference>
<dbReference type="AlphaFoldDB" id="A0A4P9XAJ5"/>
<keyword evidence="2 5" id="KW-0812">Transmembrane</keyword>
<feature type="transmembrane region" description="Helical" evidence="5">
    <location>
        <begin position="40"/>
        <end position="63"/>
    </location>
</feature>
<feature type="transmembrane region" description="Helical" evidence="5">
    <location>
        <begin position="284"/>
        <end position="308"/>
    </location>
</feature>
<dbReference type="OrthoDB" id="417037at2759"/>
<evidence type="ECO:0000313" key="6">
    <source>
        <dbReference type="EMBL" id="RKP02378.1"/>
    </source>
</evidence>
<sequence length="346" mass="37144">MGSRHVSSSLGAIVTYCGASMLMTLTNKAILSSYAFHVNFFLLLVQSVVTVAVLEIATALGYTSHRPFSLHDAKRWGIVSLGLIGMIYTGSKAIQYMSIPLFTVFKNLTIIMIAYGERTFFGGAPLTTVILLSFVLMVLSSVVAGWADLTSGHLVADSVSPLLSYGWMLANCLTSTIFALMMRVKIKQVNFKDYDTVFYNNLLPVPILAALTLVAERAEWRAFYATYWAAGAPRAADVPGLLVAILVSGVCGFAISFGSAWCVRVTSSTTYSMVGALNKLPIAVAGMVFFHAPVTLASVLSVLIAFAAGDVVRVGVVPQQRIVLPGLLGLRVGRVREAVDRAADQR</sequence>
<dbReference type="STRING" id="1555241.A0A4P9XAJ5"/>
<feature type="transmembrane region" description="Helical" evidence="5">
    <location>
        <begin position="128"/>
        <end position="147"/>
    </location>
</feature>
<evidence type="ECO:0000256" key="1">
    <source>
        <dbReference type="ARBA" id="ARBA00004141"/>
    </source>
</evidence>
<keyword evidence="4 5" id="KW-0472">Membrane</keyword>
<feature type="transmembrane region" description="Helical" evidence="5">
    <location>
        <begin position="196"/>
        <end position="215"/>
    </location>
</feature>
<keyword evidence="5" id="KW-0762">Sugar transport</keyword>
<keyword evidence="5" id="KW-0813">Transport</keyword>
<keyword evidence="7" id="KW-1185">Reference proteome</keyword>
<accession>A0A4P9XAJ5</accession>
<evidence type="ECO:0000256" key="5">
    <source>
        <dbReference type="RuleBase" id="RU367097"/>
    </source>
</evidence>
<protein>
    <recommendedName>
        <fullName evidence="5">GDP-mannose transporter</fullName>
        <shortName evidence="5">GMT</shortName>
    </recommendedName>
</protein>
<evidence type="ECO:0000256" key="4">
    <source>
        <dbReference type="ARBA" id="ARBA00023136"/>
    </source>
</evidence>
<evidence type="ECO:0000313" key="7">
    <source>
        <dbReference type="Proteomes" id="UP000274922"/>
    </source>
</evidence>
<keyword evidence="5" id="KW-0256">Endoplasmic reticulum</keyword>
<feature type="transmembrane region" description="Helical" evidence="5">
    <location>
        <begin position="75"/>
        <end position="91"/>
    </location>
</feature>
<feature type="transmembrane region" description="Helical" evidence="5">
    <location>
        <begin position="241"/>
        <end position="263"/>
    </location>
</feature>
<organism evidence="6 7">
    <name type="scientific">Caulochytrium protostelioides</name>
    <dbReference type="NCBI Taxonomy" id="1555241"/>
    <lineage>
        <taxon>Eukaryota</taxon>
        <taxon>Fungi</taxon>
        <taxon>Fungi incertae sedis</taxon>
        <taxon>Chytridiomycota</taxon>
        <taxon>Chytridiomycota incertae sedis</taxon>
        <taxon>Chytridiomycetes</taxon>
        <taxon>Caulochytriales</taxon>
        <taxon>Caulochytriaceae</taxon>
        <taxon>Caulochytrium</taxon>
    </lineage>
</organism>